<evidence type="ECO:0000256" key="10">
    <source>
        <dbReference type="ARBA" id="ARBA00022989"/>
    </source>
</evidence>
<reference evidence="14" key="1">
    <citation type="journal article" date="2014" name="Int. J. Syst. Evol. Microbiol.">
        <title>Complete genome sequence of Corynebacterium casei LMG S-19264T (=DSM 44701T), isolated from a smear-ripened cheese.</title>
        <authorList>
            <consortium name="US DOE Joint Genome Institute (JGI-PGF)"/>
            <person name="Walter F."/>
            <person name="Albersmeier A."/>
            <person name="Kalinowski J."/>
            <person name="Ruckert C."/>
        </authorList>
    </citation>
    <scope>NUCLEOTIDE SEQUENCE</scope>
    <source>
        <strain evidence="14">CGMCC 4.7679</strain>
    </source>
</reference>
<feature type="transmembrane region" description="Helical" evidence="13">
    <location>
        <begin position="59"/>
        <end position="78"/>
    </location>
</feature>
<comment type="caution">
    <text evidence="14">The sequence shown here is derived from an EMBL/GenBank/DDBJ whole genome shotgun (WGS) entry which is preliminary data.</text>
</comment>
<evidence type="ECO:0000256" key="13">
    <source>
        <dbReference type="SAM" id="Phobius"/>
    </source>
</evidence>
<name>A0A8H9ITQ6_9PSEU</name>
<sequence>MPDRARGHADGDPDGYDRLEGVQRSAVRPSPVFFAILALTVVGGLLAAFSNAETTSDPMLVAGVFILVVAGWALSLTLHEFGHAFVAFKGGDHSVAGKGYLNLDVRHYTDPVLSLVLPLILLAIGGIPLPGGAVWINRWALRSRAVSTWVSLAGPLSNLVFGALLTLAVTYIPMPIGLSIGLSYLALLQVFAFVLNILPVPGLDGFGAIEPYLSPQTREFAAKVRPWAPLALFALLFAVPTVSAAFQDLSSFIYEAIGGSRYAAVLGQDTFMFWRH</sequence>
<accession>A0A8H9ITQ6</accession>
<organism evidence="14 15">
    <name type="scientific">Amycolatopsis bartoniae</name>
    <dbReference type="NCBI Taxonomy" id="941986"/>
    <lineage>
        <taxon>Bacteria</taxon>
        <taxon>Bacillati</taxon>
        <taxon>Actinomycetota</taxon>
        <taxon>Actinomycetes</taxon>
        <taxon>Pseudonocardiales</taxon>
        <taxon>Pseudonocardiaceae</taxon>
        <taxon>Amycolatopsis</taxon>
    </lineage>
</organism>
<keyword evidence="8" id="KW-0378">Hydrolase</keyword>
<dbReference type="EMBL" id="BNAV01000002">
    <property type="protein sequence ID" value="GHF46297.1"/>
    <property type="molecule type" value="Genomic_DNA"/>
</dbReference>
<evidence type="ECO:0000313" key="14">
    <source>
        <dbReference type="EMBL" id="GHF46297.1"/>
    </source>
</evidence>
<feature type="transmembrane region" description="Helical" evidence="13">
    <location>
        <begin position="32"/>
        <end position="52"/>
    </location>
</feature>
<dbReference type="AlphaFoldDB" id="A0A8H9ITQ6"/>
<protein>
    <submittedName>
        <fullName evidence="14">Peptidase M50</fullName>
    </submittedName>
</protein>
<keyword evidence="4" id="KW-1003">Cell membrane</keyword>
<dbReference type="GO" id="GO:0046872">
    <property type="term" value="F:metal ion binding"/>
    <property type="evidence" value="ECO:0007669"/>
    <property type="project" value="UniProtKB-KW"/>
</dbReference>
<evidence type="ECO:0000256" key="2">
    <source>
        <dbReference type="ARBA" id="ARBA00004651"/>
    </source>
</evidence>
<feature type="transmembrane region" description="Helical" evidence="13">
    <location>
        <begin position="184"/>
        <end position="206"/>
    </location>
</feature>
<feature type="transmembrane region" description="Helical" evidence="13">
    <location>
        <begin position="148"/>
        <end position="172"/>
    </location>
</feature>
<evidence type="ECO:0000256" key="5">
    <source>
        <dbReference type="ARBA" id="ARBA00022670"/>
    </source>
</evidence>
<comment type="similarity">
    <text evidence="3">Belongs to the peptidase M50B family.</text>
</comment>
<dbReference type="InterPro" id="IPR044537">
    <property type="entry name" value="Rip2-like"/>
</dbReference>
<evidence type="ECO:0000256" key="12">
    <source>
        <dbReference type="ARBA" id="ARBA00023136"/>
    </source>
</evidence>
<dbReference type="GO" id="GO:0008237">
    <property type="term" value="F:metallopeptidase activity"/>
    <property type="evidence" value="ECO:0007669"/>
    <property type="project" value="UniProtKB-KW"/>
</dbReference>
<keyword evidence="11" id="KW-0482">Metalloprotease</keyword>
<keyword evidence="5" id="KW-0645">Protease</keyword>
<dbReference type="CDD" id="cd06158">
    <property type="entry name" value="S2P-M50_like_1"/>
    <property type="match status" value="1"/>
</dbReference>
<keyword evidence="15" id="KW-1185">Reference proteome</keyword>
<evidence type="ECO:0000256" key="3">
    <source>
        <dbReference type="ARBA" id="ARBA00007931"/>
    </source>
</evidence>
<proteinExistence type="inferred from homology"/>
<dbReference type="GO" id="GO:0005886">
    <property type="term" value="C:plasma membrane"/>
    <property type="evidence" value="ECO:0007669"/>
    <property type="project" value="UniProtKB-SubCell"/>
</dbReference>
<keyword evidence="7" id="KW-0479">Metal-binding</keyword>
<evidence type="ECO:0000256" key="4">
    <source>
        <dbReference type="ARBA" id="ARBA00022475"/>
    </source>
</evidence>
<evidence type="ECO:0000256" key="7">
    <source>
        <dbReference type="ARBA" id="ARBA00022723"/>
    </source>
</evidence>
<comment type="subcellular location">
    <subcellularLocation>
        <location evidence="2">Cell membrane</location>
        <topology evidence="2">Multi-pass membrane protein</topology>
    </subcellularLocation>
</comment>
<keyword evidence="6 13" id="KW-0812">Transmembrane</keyword>
<comment type="cofactor">
    <cofactor evidence="1">
        <name>Zn(2+)</name>
        <dbReference type="ChEBI" id="CHEBI:29105"/>
    </cofactor>
</comment>
<feature type="transmembrane region" description="Helical" evidence="13">
    <location>
        <begin position="227"/>
        <end position="246"/>
    </location>
</feature>
<evidence type="ECO:0000256" key="9">
    <source>
        <dbReference type="ARBA" id="ARBA00022833"/>
    </source>
</evidence>
<gene>
    <name evidence="14" type="ORF">GCM10017566_19240</name>
</gene>
<dbReference type="Proteomes" id="UP000658656">
    <property type="component" value="Unassembled WGS sequence"/>
</dbReference>
<dbReference type="GO" id="GO:0006508">
    <property type="term" value="P:proteolysis"/>
    <property type="evidence" value="ECO:0007669"/>
    <property type="project" value="UniProtKB-KW"/>
</dbReference>
<keyword evidence="9" id="KW-0862">Zinc</keyword>
<dbReference type="PANTHER" id="PTHR35864:SF1">
    <property type="entry name" value="ZINC METALLOPROTEASE YWHC-RELATED"/>
    <property type="match status" value="1"/>
</dbReference>
<evidence type="ECO:0000256" key="6">
    <source>
        <dbReference type="ARBA" id="ARBA00022692"/>
    </source>
</evidence>
<keyword evidence="12 13" id="KW-0472">Membrane</keyword>
<evidence type="ECO:0000256" key="8">
    <source>
        <dbReference type="ARBA" id="ARBA00022801"/>
    </source>
</evidence>
<dbReference type="PANTHER" id="PTHR35864">
    <property type="entry name" value="ZINC METALLOPROTEASE MJ0611-RELATED"/>
    <property type="match status" value="1"/>
</dbReference>
<reference evidence="14" key="2">
    <citation type="submission" date="2020-09" db="EMBL/GenBank/DDBJ databases">
        <authorList>
            <person name="Sun Q."/>
            <person name="Zhou Y."/>
        </authorList>
    </citation>
    <scope>NUCLEOTIDE SEQUENCE</scope>
    <source>
        <strain evidence="14">CGMCC 4.7679</strain>
    </source>
</reference>
<evidence type="ECO:0000313" key="15">
    <source>
        <dbReference type="Proteomes" id="UP000658656"/>
    </source>
</evidence>
<evidence type="ECO:0000256" key="11">
    <source>
        <dbReference type="ARBA" id="ARBA00023049"/>
    </source>
</evidence>
<evidence type="ECO:0000256" key="1">
    <source>
        <dbReference type="ARBA" id="ARBA00001947"/>
    </source>
</evidence>
<dbReference type="InterPro" id="IPR052348">
    <property type="entry name" value="Metallopeptidase_M50B"/>
</dbReference>
<feature type="transmembrane region" description="Helical" evidence="13">
    <location>
        <begin position="112"/>
        <end position="136"/>
    </location>
</feature>
<keyword evidence="10 13" id="KW-1133">Transmembrane helix</keyword>